<reference evidence="2" key="1">
    <citation type="journal article" date="2019" name="Int. J. Syst. Evol. Microbiol.">
        <title>The Global Catalogue of Microorganisms (GCM) 10K type strain sequencing project: providing services to taxonomists for standard genome sequencing and annotation.</title>
        <authorList>
            <consortium name="The Broad Institute Genomics Platform"/>
            <consortium name="The Broad Institute Genome Sequencing Center for Infectious Disease"/>
            <person name="Wu L."/>
            <person name="Ma J."/>
        </authorList>
    </citation>
    <scope>NUCLEOTIDE SEQUENCE [LARGE SCALE GENOMIC DNA]</scope>
    <source>
        <strain evidence="2">JCM 9650</strain>
    </source>
</reference>
<evidence type="ECO:0000313" key="1">
    <source>
        <dbReference type="EMBL" id="GAA2924538.1"/>
    </source>
</evidence>
<protein>
    <submittedName>
        <fullName evidence="1">Uncharacterized protein</fullName>
    </submittedName>
</protein>
<name>A0ABP6J9B7_9ACTN</name>
<evidence type="ECO:0000313" key="2">
    <source>
        <dbReference type="Proteomes" id="UP001501423"/>
    </source>
</evidence>
<accession>A0ABP6J9B7</accession>
<dbReference type="EMBL" id="BAAAVA010000025">
    <property type="protein sequence ID" value="GAA2924538.1"/>
    <property type="molecule type" value="Genomic_DNA"/>
</dbReference>
<dbReference type="Proteomes" id="UP001501423">
    <property type="component" value="Unassembled WGS sequence"/>
</dbReference>
<comment type="caution">
    <text evidence="1">The sequence shown here is derived from an EMBL/GenBank/DDBJ whole genome shotgun (WGS) entry which is preliminary data.</text>
</comment>
<gene>
    <name evidence="1" type="ORF">GCM10010478_26290</name>
</gene>
<sequence length="114" mass="11925">MREEQALDGDDLHEPLLVTAVAPGVVAVDHGDLLPRQGMELTDMAALVVLDGQQVVSAAFAQVGGVVALGVEDIGGNDHPREIRVVNLVEERRELGDLVGLRADLGGAESEPSP</sequence>
<proteinExistence type="predicted"/>
<keyword evidence="2" id="KW-1185">Reference proteome</keyword>
<organism evidence="1 2">
    <name type="scientific">Streptomyces erythrogriseus</name>
    <dbReference type="NCBI Taxonomy" id="284027"/>
    <lineage>
        <taxon>Bacteria</taxon>
        <taxon>Bacillati</taxon>
        <taxon>Actinomycetota</taxon>
        <taxon>Actinomycetes</taxon>
        <taxon>Kitasatosporales</taxon>
        <taxon>Streptomycetaceae</taxon>
        <taxon>Streptomyces</taxon>
        <taxon>Streptomyces griseoincarnatus group</taxon>
    </lineage>
</organism>